<feature type="short sequence motif" description="DGA/G" evidence="2">
    <location>
        <begin position="211"/>
        <end position="213"/>
    </location>
</feature>
<dbReference type="AlphaFoldDB" id="A0A4Q7ABV3"/>
<feature type="short sequence motif" description="GXSXG" evidence="2">
    <location>
        <begin position="84"/>
        <end position="88"/>
    </location>
</feature>
<dbReference type="InterPro" id="IPR047156">
    <property type="entry name" value="Teg/CotR/CapV-like"/>
</dbReference>
<dbReference type="Gene3D" id="3.40.1090.10">
    <property type="entry name" value="Cytosolic phospholipase A2 catalytic domain"/>
    <property type="match status" value="1"/>
</dbReference>
<dbReference type="Proteomes" id="UP000293863">
    <property type="component" value="Unassembled WGS sequence"/>
</dbReference>
<dbReference type="PANTHER" id="PTHR24138">
    <property type="entry name" value="INTRACELLLAR PHOSPHOLIPASE A FAMILY"/>
    <property type="match status" value="1"/>
</dbReference>
<dbReference type="PROSITE" id="PS51635">
    <property type="entry name" value="PNPLA"/>
    <property type="match status" value="1"/>
</dbReference>
<proteinExistence type="predicted"/>
<accession>A0A4Q7ABV3</accession>
<evidence type="ECO:0000313" key="5">
    <source>
        <dbReference type="Proteomes" id="UP000293863"/>
    </source>
</evidence>
<keyword evidence="2" id="KW-0442">Lipid degradation</keyword>
<feature type="active site" description="Proton acceptor" evidence="2">
    <location>
        <position position="211"/>
    </location>
</feature>
<dbReference type="CDD" id="cd07199">
    <property type="entry name" value="Pat17_PNPLA8_PNPLA9_like"/>
    <property type="match status" value="1"/>
</dbReference>
<evidence type="ECO:0000256" key="2">
    <source>
        <dbReference type="PROSITE-ProRule" id="PRU01161"/>
    </source>
</evidence>
<evidence type="ECO:0000259" key="3">
    <source>
        <dbReference type="PROSITE" id="PS51635"/>
    </source>
</evidence>
<dbReference type="SUPFAM" id="SSF52151">
    <property type="entry name" value="FabD/lysophospholipase-like"/>
    <property type="match status" value="1"/>
</dbReference>
<protein>
    <submittedName>
        <fullName evidence="4">Patatin</fullName>
    </submittedName>
</protein>
<dbReference type="EMBL" id="SGSQ01000041">
    <property type="protein sequence ID" value="RZG43094.1"/>
    <property type="molecule type" value="Genomic_DNA"/>
</dbReference>
<comment type="caution">
    <text evidence="4">The sequence shown here is derived from an EMBL/GenBank/DDBJ whole genome shotgun (WGS) entry which is preliminary data.</text>
</comment>
<dbReference type="InterPro" id="IPR002641">
    <property type="entry name" value="PNPLA_dom"/>
</dbReference>
<reference evidence="4 5" key="1">
    <citation type="submission" date="2019-02" db="EMBL/GenBank/DDBJ databases">
        <title>The Batch Genome Submission of Acinetobacter spp. strains.</title>
        <authorList>
            <person name="Qin J."/>
            <person name="Hu Y."/>
            <person name="Ye H."/>
            <person name="Wei L."/>
            <person name="Feng Y."/>
            <person name="Zong Z."/>
        </authorList>
    </citation>
    <scope>NUCLEOTIDE SEQUENCE [LARGE SCALE GENOMIC DNA]</scope>
    <source>
        <strain evidence="4 5">WCHAW060049</strain>
    </source>
</reference>
<feature type="domain" description="PNPLA" evidence="3">
    <location>
        <begin position="44"/>
        <end position="224"/>
    </location>
</feature>
<name>A0A4Q7ABV3_9GAMM</name>
<evidence type="ECO:0000256" key="1">
    <source>
        <dbReference type="ARBA" id="ARBA00023098"/>
    </source>
</evidence>
<gene>
    <name evidence="4" type="ORF">EXU28_18015</name>
</gene>
<sequence>MFMQQNQQKYKFFFKKWVEIHTNGLIKKVIHIISSTKMEKFQILALSGGGYRGLFTATVLKELEQEAKENGHDSIADCFDLITGTSVGGIVALAIAYGIKVEAIVDLFKSHGDKIFQPKPFLKFTGSKYSNESLKTVLEEWFGDSILGDLKCPVVIPTIDFTRGSPVTLKTPHNPNLKRDWKLKIVDVALATSAAPTYFPRHPIGPNEYVDGGLFANDPSLIGLHEADYMFKKNIQDVHILSIGTLSSKKQLNPSTKKDGGYLDWGEGSILKAAPNIIDLVLSSQQQFMEQMVKHRMEPFPNQFYKIDEQIVQASAQFIGLDETSDAAKQVLEGNGIQSAKVALGKDFIRNYFNQPSRKREWFDGPQKNVGGDKLNG</sequence>
<dbReference type="GO" id="GO:0016042">
    <property type="term" value="P:lipid catabolic process"/>
    <property type="evidence" value="ECO:0007669"/>
    <property type="project" value="UniProtKB-UniRule"/>
</dbReference>
<feature type="short sequence motif" description="GXGXXG" evidence="2">
    <location>
        <begin position="48"/>
        <end position="53"/>
    </location>
</feature>
<organism evidence="4 5">
    <name type="scientific">Acinetobacter wuhouensis</name>
    <dbReference type="NCBI Taxonomy" id="1879050"/>
    <lineage>
        <taxon>Bacteria</taxon>
        <taxon>Pseudomonadati</taxon>
        <taxon>Pseudomonadota</taxon>
        <taxon>Gammaproteobacteria</taxon>
        <taxon>Moraxellales</taxon>
        <taxon>Moraxellaceae</taxon>
        <taxon>Acinetobacter</taxon>
    </lineage>
</organism>
<keyword evidence="2" id="KW-0378">Hydrolase</keyword>
<dbReference type="GO" id="GO:0016787">
    <property type="term" value="F:hydrolase activity"/>
    <property type="evidence" value="ECO:0007669"/>
    <property type="project" value="UniProtKB-UniRule"/>
</dbReference>
<keyword evidence="5" id="KW-1185">Reference proteome</keyword>
<evidence type="ECO:0000313" key="4">
    <source>
        <dbReference type="EMBL" id="RZG43094.1"/>
    </source>
</evidence>
<dbReference type="PANTHER" id="PTHR24138:SF12">
    <property type="entry name" value="PATATIN FAMILY PROTEIN"/>
    <property type="match status" value="1"/>
</dbReference>
<dbReference type="Pfam" id="PF01734">
    <property type="entry name" value="Patatin"/>
    <property type="match status" value="1"/>
</dbReference>
<keyword evidence="1 2" id="KW-0443">Lipid metabolism</keyword>
<dbReference type="InterPro" id="IPR016035">
    <property type="entry name" value="Acyl_Trfase/lysoPLipase"/>
</dbReference>
<feature type="active site" description="Nucleophile" evidence="2">
    <location>
        <position position="86"/>
    </location>
</feature>
<dbReference type="NCBIfam" id="NF041079">
    <property type="entry name" value="CBASS_lipase"/>
    <property type="match status" value="1"/>
</dbReference>